<protein>
    <submittedName>
        <fullName evidence="14">Daxx-like protein</fullName>
    </submittedName>
</protein>
<keyword evidence="9" id="KW-0539">Nucleus</keyword>
<evidence type="ECO:0000259" key="12">
    <source>
        <dbReference type="Pfam" id="PF20920"/>
    </source>
</evidence>
<organism evidence="13 14">
    <name type="scientific">Bicyclus anynana</name>
    <name type="common">Squinting bush brown butterfly</name>
    <dbReference type="NCBI Taxonomy" id="110368"/>
    <lineage>
        <taxon>Eukaryota</taxon>
        <taxon>Metazoa</taxon>
        <taxon>Ecdysozoa</taxon>
        <taxon>Arthropoda</taxon>
        <taxon>Hexapoda</taxon>
        <taxon>Insecta</taxon>
        <taxon>Pterygota</taxon>
        <taxon>Neoptera</taxon>
        <taxon>Endopterygota</taxon>
        <taxon>Lepidoptera</taxon>
        <taxon>Glossata</taxon>
        <taxon>Ditrysia</taxon>
        <taxon>Papilionoidea</taxon>
        <taxon>Nymphalidae</taxon>
        <taxon>Satyrinae</taxon>
        <taxon>Satyrini</taxon>
        <taxon>Mycalesina</taxon>
        <taxon>Bicyclus</taxon>
    </lineage>
</organism>
<evidence type="ECO:0000256" key="2">
    <source>
        <dbReference type="ARBA" id="ARBA00004286"/>
    </source>
</evidence>
<feature type="domain" description="Daxx histone-binding" evidence="12">
    <location>
        <begin position="607"/>
        <end position="688"/>
    </location>
</feature>
<feature type="region of interest" description="Disordered" evidence="11">
    <location>
        <begin position="282"/>
        <end position="318"/>
    </location>
</feature>
<dbReference type="RefSeq" id="XP_023951702.2">
    <property type="nucleotide sequence ID" value="XM_024095934.2"/>
</dbReference>
<dbReference type="GO" id="GO:0005694">
    <property type="term" value="C:chromosome"/>
    <property type="evidence" value="ECO:0007669"/>
    <property type="project" value="UniProtKB-SubCell"/>
</dbReference>
<reference evidence="14" key="1">
    <citation type="submission" date="2025-08" db="UniProtKB">
        <authorList>
            <consortium name="RefSeq"/>
        </authorList>
    </citation>
    <scope>IDENTIFICATION</scope>
</reference>
<dbReference type="Pfam" id="PF20920">
    <property type="entry name" value="DAXX_hist_bd"/>
    <property type="match status" value="1"/>
</dbReference>
<name>A0A6J1P1E2_BICAN</name>
<evidence type="ECO:0000256" key="1">
    <source>
        <dbReference type="ARBA" id="ARBA00004123"/>
    </source>
</evidence>
<evidence type="ECO:0000256" key="5">
    <source>
        <dbReference type="ARBA" id="ARBA00022490"/>
    </source>
</evidence>
<dbReference type="PANTHER" id="PTHR12766">
    <property type="entry name" value="DEATH DOMAIN-ASSOCIATED PROTEIN 6 DAXX"/>
    <property type="match status" value="1"/>
</dbReference>
<dbReference type="GO" id="GO:0016605">
    <property type="term" value="C:PML body"/>
    <property type="evidence" value="ECO:0007669"/>
    <property type="project" value="TreeGrafter"/>
</dbReference>
<dbReference type="GeneID" id="112055741"/>
<dbReference type="GO" id="GO:0042393">
    <property type="term" value="F:histone binding"/>
    <property type="evidence" value="ECO:0007669"/>
    <property type="project" value="InterPro"/>
</dbReference>
<dbReference type="AlphaFoldDB" id="A0A6J1P1E2"/>
<keyword evidence="8" id="KW-0143">Chaperone</keyword>
<keyword evidence="5" id="KW-0963">Cytoplasm</keyword>
<evidence type="ECO:0000256" key="10">
    <source>
        <dbReference type="SAM" id="Coils"/>
    </source>
</evidence>
<dbReference type="Gene3D" id="1.10.8.810">
    <property type="entry name" value="Daxx helical bundle domain"/>
    <property type="match status" value="1"/>
</dbReference>
<evidence type="ECO:0000256" key="3">
    <source>
        <dbReference type="ARBA" id="ARBA00004496"/>
    </source>
</evidence>
<feature type="compositionally biased region" description="Polar residues" evidence="11">
    <location>
        <begin position="822"/>
        <end position="834"/>
    </location>
</feature>
<dbReference type="InterPro" id="IPR038298">
    <property type="entry name" value="Daxx_N_sf"/>
</dbReference>
<feature type="region of interest" description="Disordered" evidence="11">
    <location>
        <begin position="218"/>
        <end position="243"/>
    </location>
</feature>
<keyword evidence="7 10" id="KW-0175">Coiled coil</keyword>
<dbReference type="Gene3D" id="1.20.58.2170">
    <property type="match status" value="1"/>
</dbReference>
<dbReference type="GO" id="GO:0003714">
    <property type="term" value="F:transcription corepressor activity"/>
    <property type="evidence" value="ECO:0007669"/>
    <property type="project" value="TreeGrafter"/>
</dbReference>
<accession>A0A6J1P1E2</accession>
<proteinExistence type="predicted"/>
<evidence type="ECO:0000256" key="7">
    <source>
        <dbReference type="ARBA" id="ARBA00023054"/>
    </source>
</evidence>
<evidence type="ECO:0000256" key="11">
    <source>
        <dbReference type="SAM" id="MobiDB-lite"/>
    </source>
</evidence>
<dbReference type="GO" id="GO:0005737">
    <property type="term" value="C:cytoplasm"/>
    <property type="evidence" value="ECO:0007669"/>
    <property type="project" value="UniProtKB-SubCell"/>
</dbReference>
<feature type="compositionally biased region" description="Basic and acidic residues" evidence="11">
    <location>
        <begin position="234"/>
        <end position="243"/>
    </location>
</feature>
<evidence type="ECO:0000256" key="8">
    <source>
        <dbReference type="ARBA" id="ARBA00023186"/>
    </source>
</evidence>
<evidence type="ECO:0000313" key="13">
    <source>
        <dbReference type="Proteomes" id="UP001652582"/>
    </source>
</evidence>
<evidence type="ECO:0000256" key="4">
    <source>
        <dbReference type="ARBA" id="ARBA00022454"/>
    </source>
</evidence>
<evidence type="ECO:0000256" key="6">
    <source>
        <dbReference type="ARBA" id="ARBA00022703"/>
    </source>
</evidence>
<feature type="compositionally biased region" description="Basic and acidic residues" evidence="11">
    <location>
        <begin position="301"/>
        <end position="318"/>
    </location>
</feature>
<evidence type="ECO:0000256" key="9">
    <source>
        <dbReference type="ARBA" id="ARBA00023242"/>
    </source>
</evidence>
<dbReference type="GO" id="GO:0006915">
    <property type="term" value="P:apoptotic process"/>
    <property type="evidence" value="ECO:0007669"/>
    <property type="project" value="UniProtKB-KW"/>
</dbReference>
<evidence type="ECO:0000313" key="14">
    <source>
        <dbReference type="RefSeq" id="XP_023951702.2"/>
    </source>
</evidence>
<dbReference type="CDD" id="cd13150">
    <property type="entry name" value="DAXX_histone_binding"/>
    <property type="match status" value="1"/>
</dbReference>
<gene>
    <name evidence="14" type="primary">LOC112055741</name>
</gene>
<dbReference type="GO" id="GO:0003713">
    <property type="term" value="F:transcription coactivator activity"/>
    <property type="evidence" value="ECO:0007669"/>
    <property type="project" value="TreeGrafter"/>
</dbReference>
<comment type="subcellular location">
    <subcellularLocation>
        <location evidence="2">Chromosome</location>
    </subcellularLocation>
    <subcellularLocation>
        <location evidence="3">Cytoplasm</location>
    </subcellularLocation>
    <subcellularLocation>
        <location evidence="1">Nucleus</location>
    </subcellularLocation>
</comment>
<feature type="coiled-coil region" evidence="10">
    <location>
        <begin position="499"/>
        <end position="529"/>
    </location>
</feature>
<feature type="region of interest" description="Disordered" evidence="11">
    <location>
        <begin position="697"/>
        <end position="834"/>
    </location>
</feature>
<keyword evidence="6" id="KW-0053">Apoptosis</keyword>
<keyword evidence="13" id="KW-1185">Reference proteome</keyword>
<dbReference type="KEGG" id="bany:112055741"/>
<dbReference type="Proteomes" id="UP001652582">
    <property type="component" value="Chromosome 4"/>
</dbReference>
<feature type="compositionally biased region" description="Basic and acidic residues" evidence="11">
    <location>
        <begin position="766"/>
        <end position="778"/>
    </location>
</feature>
<dbReference type="InterPro" id="IPR046378">
    <property type="entry name" value="DAXX_histone-bd"/>
</dbReference>
<feature type="compositionally biased region" description="Acidic residues" evidence="11">
    <location>
        <begin position="704"/>
        <end position="719"/>
    </location>
</feature>
<dbReference type="GO" id="GO:0050681">
    <property type="term" value="F:nuclear androgen receptor binding"/>
    <property type="evidence" value="ECO:0007669"/>
    <property type="project" value="TreeGrafter"/>
</dbReference>
<dbReference type="PANTHER" id="PTHR12766:SF7">
    <property type="entry name" value="DEATH DOMAIN-ASSOCIATED PROTEIN 6"/>
    <property type="match status" value="1"/>
</dbReference>
<feature type="compositionally biased region" description="Basic and acidic residues" evidence="11">
    <location>
        <begin position="737"/>
        <end position="757"/>
    </location>
</feature>
<dbReference type="OrthoDB" id="7492809at2759"/>
<sequence>MASEDVIELGSSEDEAEPVPIKRKYKPNAMVCIPSKLPGVTIKPKPIVVSNVIGKVNPTQNKMISIPVKKNINTRKPNNKSVTNNIKIVSAPHVQNKLSINPLTLAKHLNKPQLVVKKVPQNKNIVNLQNKKVLSSLPPSVTVTPLLHNADVINRTAQKAGASGMLKKRRIIVPKRKLSGELLTVELDDDDTSETITSPHWYLTPEDQIKKQKSIEKEKATKEASMEVDSVKPSMEEINNKEPDTPKYVEITIEDSPLKPVHSPHPDIGKELPIVIEDSPLKPHTKAANDNDSDSEIGDSIQEKQSKKKLDYPKESNKVNDKRQVEIEIDFEKPVIVNDDNSKTISPKLIEETEKSPLCVTDVEKVNVSETKDIEQTKENSSEHSEFHPTYLKFIDMCFQLENTDDMKKIVEKKIKAYYRQCTKDYVESEEFIDMVSSKIDSMKASPEKMYLYIKDIVDELNLQRKMKKPLVSNVATVVTEKESPSAQSQYDHKKTRQIRKLEKTTKKLHRAIQKLEELEVDFDDEEDSVYLLTERYKERLVRVHAKLCQLTNTKMPSEPRICIEARPGRPTGPAKKLEKLINRKVPIGTPLPFPDFHDVLRCVKDANEENKLGWTDIDVMEEARDLFTRCGKKLQRRRQENEWRIAASRITAEADPAEDNLDLKKKLEENKSIAARKETELFNKYVERQNSLKLEAEEIGDKEAEETALESEEDDDVGNDNSLENKQKRKQKLKSLLKEKNKKDAVKENEAKKDCMETDQNENNHQTENEKSDDKASVKAVDNVETIPETSNDATVVESRTPHETANVQDKENESVAGKYNNKNENSDSDTYNVESDIDELHLLQKLHSGSEVNSSSFESSDSDTPIAISDTLDSGSEVDNYKYCDVISIENSSYSESEIIDGSSDNNEANSSNKEITADIEMEYSSTGVEDTNKEAQIKDNTTIKETDENIFISLSDEEVKDKLENVEIEETCINFTDDNISITENIVVGITVETSNLSNNGSSVPEINNPVEIIADSPNSEESDITDKVVKDATSETVNINESNDKIVATKDVDECNTQTKMISIEKAIIESLTTTETSNCEIHMEI</sequence>
<dbReference type="InterPro" id="IPR046426">
    <property type="entry name" value="DAXX_histone-bd_sf"/>
</dbReference>
<keyword evidence="4" id="KW-0158">Chromosome</keyword>